<accession>A0A4P2VRK1</accession>
<dbReference type="AlphaFoldDB" id="A0A4P2VRK1"/>
<dbReference type="RefSeq" id="WP_172603691.1">
    <property type="nucleotide sequence ID" value="NZ_AP019368.1"/>
</dbReference>
<evidence type="ECO:0000313" key="2">
    <source>
        <dbReference type="Proteomes" id="UP000291236"/>
    </source>
</evidence>
<proteinExistence type="predicted"/>
<keyword evidence="2" id="KW-1185">Reference proteome</keyword>
<gene>
    <name evidence="1" type="ORF">JCM31447_01220</name>
</gene>
<dbReference type="Proteomes" id="UP000291236">
    <property type="component" value="Chromosome"/>
</dbReference>
<protein>
    <submittedName>
        <fullName evidence="1">Uncharacterized protein</fullName>
    </submittedName>
</protein>
<evidence type="ECO:0000313" key="1">
    <source>
        <dbReference type="EMBL" id="BBH51705.1"/>
    </source>
</evidence>
<dbReference type="EMBL" id="AP019368">
    <property type="protein sequence ID" value="BBH51705.1"/>
    <property type="molecule type" value="Genomic_DNA"/>
</dbReference>
<name>A0A4P2VRK1_FLUSA</name>
<sequence length="46" mass="5165">MNSDLEKIQVLLVESTYFPQIIGKTLAQILEAIPSNFAGRKIITFL</sequence>
<reference evidence="1 2" key="1">
    <citation type="submission" date="2018-12" db="EMBL/GenBank/DDBJ databases">
        <title>Rubrispira sanarue gen. nov., sp., nov., a member of the order Silvanigrellales, isolated from a brackish lake in Hamamatsu Japan.</title>
        <authorList>
            <person name="Maejima Y."/>
            <person name="Iino T."/>
            <person name="Muraguchi Y."/>
            <person name="Fukuda K."/>
            <person name="Nojiri H."/>
            <person name="Ohkuma M."/>
            <person name="Moriuchi R."/>
            <person name="Dohra H."/>
            <person name="Kimbara K."/>
            <person name="Shintani M."/>
        </authorList>
    </citation>
    <scope>NUCLEOTIDE SEQUENCE [LARGE SCALE GENOMIC DNA]</scope>
    <source>
        <strain evidence="1 2">RF1110005</strain>
    </source>
</reference>
<organism evidence="1 2">
    <name type="scientific">Fluviispira sanaruensis</name>
    <dbReference type="NCBI Taxonomy" id="2493639"/>
    <lineage>
        <taxon>Bacteria</taxon>
        <taxon>Pseudomonadati</taxon>
        <taxon>Bdellovibrionota</taxon>
        <taxon>Oligoflexia</taxon>
        <taxon>Silvanigrellales</taxon>
        <taxon>Silvanigrellaceae</taxon>
        <taxon>Fluviispira</taxon>
    </lineage>
</organism>
<dbReference type="KEGG" id="sbf:JCM31447_01220"/>